<dbReference type="EMBL" id="CAJNOT010019097">
    <property type="protein sequence ID" value="CAF1556027.1"/>
    <property type="molecule type" value="Genomic_DNA"/>
</dbReference>
<reference evidence="1" key="1">
    <citation type="submission" date="2021-02" db="EMBL/GenBank/DDBJ databases">
        <authorList>
            <person name="Nowell W R."/>
        </authorList>
    </citation>
    <scope>NUCLEOTIDE SEQUENCE</scope>
</reference>
<evidence type="ECO:0000313" key="1">
    <source>
        <dbReference type="EMBL" id="CAF1556027.1"/>
    </source>
</evidence>
<organism evidence="1 2">
    <name type="scientific">Rotaria sordida</name>
    <dbReference type="NCBI Taxonomy" id="392033"/>
    <lineage>
        <taxon>Eukaryota</taxon>
        <taxon>Metazoa</taxon>
        <taxon>Spiralia</taxon>
        <taxon>Gnathifera</taxon>
        <taxon>Rotifera</taxon>
        <taxon>Eurotatoria</taxon>
        <taxon>Bdelloidea</taxon>
        <taxon>Philodinida</taxon>
        <taxon>Philodinidae</taxon>
        <taxon>Rotaria</taxon>
    </lineage>
</organism>
<comment type="caution">
    <text evidence="1">The sequence shown here is derived from an EMBL/GenBank/DDBJ whole genome shotgun (WGS) entry which is preliminary data.</text>
</comment>
<proteinExistence type="predicted"/>
<feature type="non-terminal residue" evidence="1">
    <location>
        <position position="1"/>
    </location>
</feature>
<sequence>DQCRNIIERAYKSWNGRDQNRRINRAILIVDVPDDYIAAKQARST</sequence>
<feature type="non-terminal residue" evidence="1">
    <location>
        <position position="45"/>
    </location>
</feature>
<dbReference type="AlphaFoldDB" id="A0A815XD63"/>
<evidence type="ECO:0000313" key="2">
    <source>
        <dbReference type="Proteomes" id="UP000663864"/>
    </source>
</evidence>
<gene>
    <name evidence="1" type="ORF">ZHD862_LOCUS39453</name>
</gene>
<accession>A0A815XD63</accession>
<name>A0A815XD63_9BILA</name>
<dbReference type="Proteomes" id="UP000663864">
    <property type="component" value="Unassembled WGS sequence"/>
</dbReference>
<protein>
    <submittedName>
        <fullName evidence="1">Uncharacterized protein</fullName>
    </submittedName>
</protein>